<name>A0ABU5YYR6_9MYCO</name>
<dbReference type="Proteomes" id="UP001299283">
    <property type="component" value="Unassembled WGS sequence"/>
</dbReference>
<evidence type="ECO:0000259" key="7">
    <source>
        <dbReference type="Pfam" id="PF02770"/>
    </source>
</evidence>
<dbReference type="Gene3D" id="1.10.540.10">
    <property type="entry name" value="Acyl-CoA dehydrogenase/oxidase, N-terminal domain"/>
    <property type="match status" value="2"/>
</dbReference>
<evidence type="ECO:0000313" key="9">
    <source>
        <dbReference type="EMBL" id="MEB3070272.1"/>
    </source>
</evidence>
<dbReference type="InterPro" id="IPR052161">
    <property type="entry name" value="Mycobact_Acyl-CoA_DH"/>
</dbReference>
<dbReference type="PANTHER" id="PTHR43292:SF4">
    <property type="entry name" value="ACYL-COA DEHYDROGENASE FADE34"/>
    <property type="match status" value="1"/>
</dbReference>
<dbReference type="Pfam" id="PF02770">
    <property type="entry name" value="Acyl-CoA_dh_M"/>
    <property type="match status" value="1"/>
</dbReference>
<comment type="cofactor">
    <cofactor evidence="1">
        <name>FAD</name>
        <dbReference type="ChEBI" id="CHEBI:57692"/>
    </cofactor>
</comment>
<dbReference type="InterPro" id="IPR036250">
    <property type="entry name" value="AcylCo_DH-like_C"/>
</dbReference>
<dbReference type="EMBL" id="JAYJJQ010000012">
    <property type="protein sequence ID" value="MEB3070272.1"/>
    <property type="molecule type" value="Genomic_DNA"/>
</dbReference>
<feature type="domain" description="Acyl-CoA oxidase/dehydrogenase middle" evidence="7">
    <location>
        <begin position="454"/>
        <end position="538"/>
    </location>
</feature>
<sequence>MALAITDEHEALTEVVQSFVAKHDTRAVARQLLDAPSETCPDFWPDIVNLGWLGLHLPEDCGGQGFGLPELAVILEQLARSVTPGPYLPTVLASAVLAQLGAAPELVGKLADGTCTAAVGFGDGLRRSESSVSGTVPAVLGAELADVLLLVVGDDAVVVEAGAKGVVICHGTDLDPTRRAPAVSLAEVPVDVLLSGGARHVITVARLLLAAEATGLASACTDMAVQYAKQREQFGRVIGSFQAIKHLAADMLVSTEMATAAVWDAVRCDPTEPAMELAAAVAAVQAMPAAVVNAQRCIQVHGGIGFTWEHDAGLYLRRASALSALLSALGDAEMEVAERTADGVTRHYGIELPEDAERFRAEAAEAAAHVAGLPITERRRYLAETGYLSPHWPSPWGRGADPAEQLVIEDEFRGVEVPNLGITGWNILTVIQAGTDEQQNRWVPAALAGTEKWCQLFSEPGAGSDAAAIKTKGIRADGGWLVTGQKVWTSGAKDCRWGFATVRTDSSGSKHSGVTMMTIDMTGPGVEIRPLRELTGESLFNEVFLDEVFVPDADVVGPVGEGWAVARAVLGNERISIGGGASRVGFTADQLPPLLSVLGRDDSGSLRTAGELISEQQTLQLLNLRQAARAVTGEGPGPEGNITKLVNGLHIQRVTEFAMKVIGVEAINGGDFTDLVHAYLLGRCYTIAGGTTEIVRNQIAERLLRLPRESLSS</sequence>
<evidence type="ECO:0000259" key="8">
    <source>
        <dbReference type="Pfam" id="PF02771"/>
    </source>
</evidence>
<gene>
    <name evidence="9" type="ORF">K5L39_13865</name>
</gene>
<comment type="similarity">
    <text evidence="2">Belongs to the acyl-CoA dehydrogenase family.</text>
</comment>
<comment type="caution">
    <text evidence="9">The sequence shown here is derived from an EMBL/GenBank/DDBJ whole genome shotgun (WGS) entry which is preliminary data.</text>
</comment>
<protein>
    <submittedName>
        <fullName evidence="9">Acyl-CoA dehydrogenase</fullName>
    </submittedName>
</protein>
<dbReference type="Gene3D" id="2.40.110.10">
    <property type="entry name" value="Butyryl-CoA Dehydrogenase, subunit A, domain 2"/>
    <property type="match status" value="1"/>
</dbReference>
<organism evidence="9 10">
    <name type="scientific">[Mycobacterium] vasticus</name>
    <dbReference type="NCBI Taxonomy" id="2875777"/>
    <lineage>
        <taxon>Bacteria</taxon>
        <taxon>Bacillati</taxon>
        <taxon>Actinomycetota</taxon>
        <taxon>Actinomycetes</taxon>
        <taxon>Mycobacteriales</taxon>
        <taxon>Mycobacteriaceae</taxon>
        <taxon>Mycolicibacter</taxon>
    </lineage>
</organism>
<feature type="domain" description="Acyl-CoA dehydrogenase/oxidase N-terminal" evidence="8">
    <location>
        <begin position="6"/>
        <end position="101"/>
    </location>
</feature>
<dbReference type="Pfam" id="PF00441">
    <property type="entry name" value="Acyl-CoA_dh_1"/>
    <property type="match status" value="2"/>
</dbReference>
<evidence type="ECO:0000313" key="10">
    <source>
        <dbReference type="Proteomes" id="UP001299283"/>
    </source>
</evidence>
<dbReference type="SUPFAM" id="SSF56645">
    <property type="entry name" value="Acyl-CoA dehydrogenase NM domain-like"/>
    <property type="match status" value="2"/>
</dbReference>
<reference evidence="9 10" key="1">
    <citation type="submission" date="2023-12" db="EMBL/GenBank/DDBJ databases">
        <title>Description of new species of Mycobacterium terrae complex isolated from sewage at the Sao Paulo Zoological Park Foundation in Brazil.</title>
        <authorList>
            <person name="Romagnoli C.L."/>
            <person name="Conceicao E.C."/>
            <person name="Machado E."/>
            <person name="Barreto L.B.P.F."/>
            <person name="Sharma A."/>
            <person name="Silva N.M."/>
            <person name="Marques L.E."/>
            <person name="Juliana M.A."/>
            <person name="Lourenco M.C.S."/>
            <person name="Digiampietri L.A."/>
            <person name="Suffys P.N."/>
            <person name="Viana-Niero C."/>
        </authorList>
    </citation>
    <scope>NUCLEOTIDE SEQUENCE [LARGE SCALE GENOMIC DNA]</scope>
    <source>
        <strain evidence="9 10">MYC017</strain>
    </source>
</reference>
<dbReference type="Pfam" id="PF02771">
    <property type="entry name" value="Acyl-CoA_dh_N"/>
    <property type="match status" value="2"/>
</dbReference>
<accession>A0ABU5YYR6</accession>
<evidence type="ECO:0000256" key="4">
    <source>
        <dbReference type="ARBA" id="ARBA00022827"/>
    </source>
</evidence>
<dbReference type="SUPFAM" id="SSF47203">
    <property type="entry name" value="Acyl-CoA dehydrogenase C-terminal domain-like"/>
    <property type="match status" value="2"/>
</dbReference>
<dbReference type="InterPro" id="IPR009100">
    <property type="entry name" value="AcylCoA_DH/oxidase_NM_dom_sf"/>
</dbReference>
<dbReference type="InterPro" id="IPR006091">
    <property type="entry name" value="Acyl-CoA_Oxase/DH_mid-dom"/>
</dbReference>
<dbReference type="InterPro" id="IPR037069">
    <property type="entry name" value="AcylCoA_DH/ox_N_sf"/>
</dbReference>
<keyword evidence="4" id="KW-0274">FAD</keyword>
<keyword evidence="3" id="KW-0285">Flavoprotein</keyword>
<dbReference type="RefSeq" id="WP_225398645.1">
    <property type="nucleotide sequence ID" value="NZ_JAYJJQ010000012.1"/>
</dbReference>
<evidence type="ECO:0000256" key="1">
    <source>
        <dbReference type="ARBA" id="ARBA00001974"/>
    </source>
</evidence>
<evidence type="ECO:0000256" key="3">
    <source>
        <dbReference type="ARBA" id="ARBA00022630"/>
    </source>
</evidence>
<feature type="domain" description="Acyl-CoA dehydrogenase/oxidase C-terminal" evidence="6">
    <location>
        <begin position="560"/>
        <end position="704"/>
    </location>
</feature>
<feature type="domain" description="Acyl-CoA dehydrogenase/oxidase N-terminal" evidence="8">
    <location>
        <begin position="363"/>
        <end position="449"/>
    </location>
</feature>
<dbReference type="InterPro" id="IPR009075">
    <property type="entry name" value="AcylCo_DH/oxidase_C"/>
</dbReference>
<keyword evidence="5" id="KW-0560">Oxidoreductase</keyword>
<dbReference type="InterPro" id="IPR013786">
    <property type="entry name" value="AcylCoA_DH/ox_N"/>
</dbReference>
<proteinExistence type="inferred from homology"/>
<dbReference type="PANTHER" id="PTHR43292">
    <property type="entry name" value="ACYL-COA DEHYDROGENASE"/>
    <property type="match status" value="1"/>
</dbReference>
<evidence type="ECO:0000256" key="2">
    <source>
        <dbReference type="ARBA" id="ARBA00009347"/>
    </source>
</evidence>
<evidence type="ECO:0000259" key="6">
    <source>
        <dbReference type="Pfam" id="PF00441"/>
    </source>
</evidence>
<keyword evidence="10" id="KW-1185">Reference proteome</keyword>
<feature type="domain" description="Acyl-CoA dehydrogenase/oxidase C-terminal" evidence="6">
    <location>
        <begin position="200"/>
        <end position="322"/>
    </location>
</feature>
<dbReference type="Gene3D" id="1.20.140.10">
    <property type="entry name" value="Butyryl-CoA Dehydrogenase, subunit A, domain 3"/>
    <property type="match status" value="2"/>
</dbReference>
<dbReference type="InterPro" id="IPR046373">
    <property type="entry name" value="Acyl-CoA_Oxase/DH_mid-dom_sf"/>
</dbReference>
<evidence type="ECO:0000256" key="5">
    <source>
        <dbReference type="ARBA" id="ARBA00023002"/>
    </source>
</evidence>